<feature type="compositionally biased region" description="Basic residues" evidence="1">
    <location>
        <begin position="1"/>
        <end position="13"/>
    </location>
</feature>
<dbReference type="KEGG" id="mpp:MICPUCDRAFT_51200"/>
<evidence type="ECO:0000313" key="2">
    <source>
        <dbReference type="EMBL" id="EEH54110.1"/>
    </source>
</evidence>
<feature type="region of interest" description="Disordered" evidence="1">
    <location>
        <begin position="67"/>
        <end position="178"/>
    </location>
</feature>
<organism evidence="3">
    <name type="scientific">Micromonas pusilla (strain CCMP1545)</name>
    <name type="common">Picoplanktonic green alga</name>
    <dbReference type="NCBI Taxonomy" id="564608"/>
    <lineage>
        <taxon>Eukaryota</taxon>
        <taxon>Viridiplantae</taxon>
        <taxon>Chlorophyta</taxon>
        <taxon>Mamiellophyceae</taxon>
        <taxon>Mamiellales</taxon>
        <taxon>Mamiellaceae</taxon>
        <taxon>Micromonas</taxon>
    </lineage>
</organism>
<feature type="compositionally biased region" description="Basic and acidic residues" evidence="1">
    <location>
        <begin position="141"/>
        <end position="157"/>
    </location>
</feature>
<dbReference type="Proteomes" id="UP000001876">
    <property type="component" value="Unassembled WGS sequence"/>
</dbReference>
<name>C1N0Z1_MICPC</name>
<evidence type="ECO:0000313" key="3">
    <source>
        <dbReference type="Proteomes" id="UP000001876"/>
    </source>
</evidence>
<reference evidence="2 3" key="1">
    <citation type="journal article" date="2009" name="Science">
        <title>Green evolution and dynamic adaptations revealed by genomes of the marine picoeukaryotes Micromonas.</title>
        <authorList>
            <person name="Worden A.Z."/>
            <person name="Lee J.H."/>
            <person name="Mock T."/>
            <person name="Rouze P."/>
            <person name="Simmons M.P."/>
            <person name="Aerts A.L."/>
            <person name="Allen A.E."/>
            <person name="Cuvelier M.L."/>
            <person name="Derelle E."/>
            <person name="Everett M.V."/>
            <person name="Foulon E."/>
            <person name="Grimwood J."/>
            <person name="Gundlach H."/>
            <person name="Henrissat B."/>
            <person name="Napoli C."/>
            <person name="McDonald S.M."/>
            <person name="Parker M.S."/>
            <person name="Rombauts S."/>
            <person name="Salamov A."/>
            <person name="Von Dassow P."/>
            <person name="Badger J.H."/>
            <person name="Coutinho P.M."/>
            <person name="Demir E."/>
            <person name="Dubchak I."/>
            <person name="Gentemann C."/>
            <person name="Eikrem W."/>
            <person name="Gready J.E."/>
            <person name="John U."/>
            <person name="Lanier W."/>
            <person name="Lindquist E.A."/>
            <person name="Lucas S."/>
            <person name="Mayer K.F."/>
            <person name="Moreau H."/>
            <person name="Not F."/>
            <person name="Otillar R."/>
            <person name="Panaud O."/>
            <person name="Pangilinan J."/>
            <person name="Paulsen I."/>
            <person name="Piegu B."/>
            <person name="Poliakov A."/>
            <person name="Robbens S."/>
            <person name="Schmutz J."/>
            <person name="Toulza E."/>
            <person name="Wyss T."/>
            <person name="Zelensky A."/>
            <person name="Zhou K."/>
            <person name="Armbrust E.V."/>
            <person name="Bhattacharya D."/>
            <person name="Goodenough U.W."/>
            <person name="Van de Peer Y."/>
            <person name="Grigoriev I.V."/>
        </authorList>
    </citation>
    <scope>NUCLEOTIDE SEQUENCE [LARGE SCALE GENOMIC DNA]</scope>
    <source>
        <strain evidence="2 3">CCMP1545</strain>
    </source>
</reference>
<keyword evidence="3" id="KW-1185">Reference proteome</keyword>
<gene>
    <name evidence="2" type="ORF">MICPUCDRAFT_51200</name>
</gene>
<protein>
    <submittedName>
        <fullName evidence="2">Predicted protein</fullName>
    </submittedName>
</protein>
<dbReference type="AlphaFoldDB" id="C1N0Z1"/>
<accession>C1N0Z1</accession>
<evidence type="ECO:0000256" key="1">
    <source>
        <dbReference type="SAM" id="MobiDB-lite"/>
    </source>
</evidence>
<dbReference type="EMBL" id="GG663744">
    <property type="protein sequence ID" value="EEH54110.1"/>
    <property type="molecule type" value="Genomic_DNA"/>
</dbReference>
<sequence length="203" mass="21733">MQRSHQARKHRTQHDKTEEGRWDAGPIPAENPSKPSRRKTVRLGLGLDGKAEVFIVNKRVGEESPVGSAMNLIHPADASGPGAGPSPFKRDAADAGAPGTRSAGDGSVRAPRESSGESSSDITEEDDDIASAVKATLRSLNEYEHEHAPGRGDEKAGATRGWNAELASRQKSRNLDDVLSASDRETMLRCVLYTGSHTTPSAW</sequence>
<dbReference type="GeneID" id="9687157"/>
<dbReference type="RefSeq" id="XP_003061480.1">
    <property type="nucleotide sequence ID" value="XM_003061434.1"/>
</dbReference>
<proteinExistence type="predicted"/>
<feature type="region of interest" description="Disordered" evidence="1">
    <location>
        <begin position="1"/>
        <end position="45"/>
    </location>
</feature>